<protein>
    <submittedName>
        <fullName evidence="5">ABC transporter substrate-binding protein</fullName>
    </submittedName>
</protein>
<reference evidence="5 6" key="1">
    <citation type="submission" date="2014-11" db="EMBL/GenBank/DDBJ databases">
        <title>Draft Genome Sequence of Vibrio piscirenalis strains CECT 8603T and CECT 8604, two marine Gammaproteobacterium isolated from cultured gilthead sea bream (Sparus aurata).</title>
        <authorList>
            <person name="Arahal D.R."/>
            <person name="Rodrigo-Torres L."/>
            <person name="Lucena T."/>
            <person name="Pujalte M.J."/>
        </authorList>
    </citation>
    <scope>NUCLEOTIDE SEQUENCE [LARGE SCALE GENOMIC DNA]</scope>
    <source>
        <strain evidence="5 6">DCR 1-4-2</strain>
    </source>
</reference>
<sequence length="416" mass="45853">MKQATLAVSLSILSASSLAAPTELKIWRHQTGDIEMQASAAMVERFNQSQGQWNVVVESIPEGAYNESITAAAMANQLPCAMTIDQPTVPNFAWSGFIQPLDKLLDKKDYDTVLAGGKGTYKGQLYSLGQFDVALVMFSRYSTLEKHAIRVPTVDKPWNEKEFADALAKLKTSGDFNYPLDLNAAWGGEWPSYGWGPMLQSFGGDLIDRDNYVYADEVLNGDDSIAFAKWFKNLVDNNYIDKKPANDKGFVSGRVAMHYTGSWSAENYFDAFGEDLAILPPPDLGNGPVISGGSWQWSVTKACPHPEGAAEFISFIMQPEEIAQFVDQTSLVPTKPEAAKLSKLYKEAGQWNMFYVFASLYGQTRPATPGYPVISTSFDKAMRDIIDGKDPLDALDMAVDTIELNIEANKGYGFKL</sequence>
<evidence type="ECO:0000256" key="4">
    <source>
        <dbReference type="SAM" id="SignalP"/>
    </source>
</evidence>
<dbReference type="RefSeq" id="WP_040992894.1">
    <property type="nucleotide sequence ID" value="NZ_JTKH01000025.1"/>
</dbReference>
<dbReference type="GO" id="GO:0015768">
    <property type="term" value="P:maltose transport"/>
    <property type="evidence" value="ECO:0007669"/>
    <property type="project" value="TreeGrafter"/>
</dbReference>
<organism evidence="5 6">
    <name type="scientific">Vibrio renipiscarius</name>
    <dbReference type="NCBI Taxonomy" id="1461322"/>
    <lineage>
        <taxon>Bacteria</taxon>
        <taxon>Pseudomonadati</taxon>
        <taxon>Pseudomonadota</taxon>
        <taxon>Gammaproteobacteria</taxon>
        <taxon>Vibrionales</taxon>
        <taxon>Vibrionaceae</taxon>
        <taxon>Vibrio</taxon>
    </lineage>
</organism>
<comment type="similarity">
    <text evidence="1">Belongs to the bacterial solute-binding protein 1 family.</text>
</comment>
<dbReference type="EMBL" id="JTKH01000025">
    <property type="protein sequence ID" value="KII75320.1"/>
    <property type="molecule type" value="Genomic_DNA"/>
</dbReference>
<dbReference type="PANTHER" id="PTHR30061:SF50">
    <property type="entry name" value="MALTOSE_MALTODEXTRIN-BINDING PERIPLASMIC PROTEIN"/>
    <property type="match status" value="1"/>
</dbReference>
<keyword evidence="2" id="KW-0813">Transport</keyword>
<dbReference type="AlphaFoldDB" id="A0A0C2NG29"/>
<comment type="caution">
    <text evidence="5">The sequence shown here is derived from an EMBL/GenBank/DDBJ whole genome shotgun (WGS) entry which is preliminary data.</text>
</comment>
<dbReference type="Gene3D" id="3.40.190.10">
    <property type="entry name" value="Periplasmic binding protein-like II"/>
    <property type="match status" value="1"/>
</dbReference>
<dbReference type="GO" id="GO:1901982">
    <property type="term" value="F:maltose binding"/>
    <property type="evidence" value="ECO:0007669"/>
    <property type="project" value="TreeGrafter"/>
</dbReference>
<dbReference type="Proteomes" id="UP000031672">
    <property type="component" value="Unassembled WGS sequence"/>
</dbReference>
<accession>A0A0C2NX41</accession>
<evidence type="ECO:0000313" key="5">
    <source>
        <dbReference type="EMBL" id="KII75320.1"/>
    </source>
</evidence>
<accession>A0A0C2NG29</accession>
<evidence type="ECO:0000256" key="3">
    <source>
        <dbReference type="ARBA" id="ARBA00022729"/>
    </source>
</evidence>
<dbReference type="Pfam" id="PF13416">
    <property type="entry name" value="SBP_bac_8"/>
    <property type="match status" value="1"/>
</dbReference>
<keyword evidence="6" id="KW-1185">Reference proteome</keyword>
<keyword evidence="3 4" id="KW-0732">Signal</keyword>
<name>A0A0C2NG29_9VIBR</name>
<dbReference type="PANTHER" id="PTHR30061">
    <property type="entry name" value="MALTOSE-BINDING PERIPLASMIC PROTEIN"/>
    <property type="match status" value="1"/>
</dbReference>
<dbReference type="InterPro" id="IPR006059">
    <property type="entry name" value="SBP"/>
</dbReference>
<proteinExistence type="inferred from homology"/>
<gene>
    <name evidence="5" type="ORF">OJ16_18695</name>
</gene>
<evidence type="ECO:0000256" key="2">
    <source>
        <dbReference type="ARBA" id="ARBA00022448"/>
    </source>
</evidence>
<dbReference type="STRING" id="1461322.OJ16_18695"/>
<evidence type="ECO:0000313" key="6">
    <source>
        <dbReference type="Proteomes" id="UP000031672"/>
    </source>
</evidence>
<dbReference type="GO" id="GO:0042956">
    <property type="term" value="P:maltodextrin transmembrane transport"/>
    <property type="evidence" value="ECO:0007669"/>
    <property type="project" value="TreeGrafter"/>
</dbReference>
<dbReference type="GO" id="GO:0055052">
    <property type="term" value="C:ATP-binding cassette (ABC) transporter complex, substrate-binding subunit-containing"/>
    <property type="evidence" value="ECO:0007669"/>
    <property type="project" value="TreeGrafter"/>
</dbReference>
<feature type="signal peptide" evidence="4">
    <location>
        <begin position="1"/>
        <end position="19"/>
    </location>
</feature>
<dbReference type="SUPFAM" id="SSF53850">
    <property type="entry name" value="Periplasmic binding protein-like II"/>
    <property type="match status" value="1"/>
</dbReference>
<feature type="chain" id="PRO_5009758776" evidence="4">
    <location>
        <begin position="20"/>
        <end position="416"/>
    </location>
</feature>
<evidence type="ECO:0000256" key="1">
    <source>
        <dbReference type="ARBA" id="ARBA00008520"/>
    </source>
</evidence>